<dbReference type="KEGG" id="pfer:IRI77_12105"/>
<evidence type="ECO:0000313" key="2">
    <source>
        <dbReference type="Proteomes" id="UP000593892"/>
    </source>
</evidence>
<protein>
    <submittedName>
        <fullName evidence="1">Uncharacterized protein</fullName>
    </submittedName>
</protein>
<sequence>MKSAAELKNPLPELEFGRELVHFRHKGAAPKEGPVLQGKSTIAFMVQVGDSQLFLFTIGTPERPWVVARQRGDKREVFWYGTYEELPFEPKLFAKPEGVKIEEARQ</sequence>
<proteinExistence type="predicted"/>
<dbReference type="AlphaFoldDB" id="A0A7S7SMP6"/>
<dbReference type="Proteomes" id="UP000593892">
    <property type="component" value="Chromosome"/>
</dbReference>
<reference evidence="1 2" key="1">
    <citation type="submission" date="2020-10" db="EMBL/GenBank/DDBJ databases">
        <title>Complete genome sequence of Paludibaculum fermentans P105T, a facultatively anaerobic acidobacterium capable of dissimilatory Fe(III) reduction.</title>
        <authorList>
            <person name="Dedysh S.N."/>
            <person name="Beletsky A.V."/>
            <person name="Kulichevskaya I.S."/>
            <person name="Mardanov A.V."/>
            <person name="Ravin N.V."/>
        </authorList>
    </citation>
    <scope>NUCLEOTIDE SEQUENCE [LARGE SCALE GENOMIC DNA]</scope>
    <source>
        <strain evidence="1 2">P105</strain>
    </source>
</reference>
<organism evidence="1 2">
    <name type="scientific">Paludibaculum fermentans</name>
    <dbReference type="NCBI Taxonomy" id="1473598"/>
    <lineage>
        <taxon>Bacteria</taxon>
        <taxon>Pseudomonadati</taxon>
        <taxon>Acidobacteriota</taxon>
        <taxon>Terriglobia</taxon>
        <taxon>Bryobacterales</taxon>
        <taxon>Bryobacteraceae</taxon>
        <taxon>Paludibaculum</taxon>
    </lineage>
</organism>
<dbReference type="RefSeq" id="WP_194452313.1">
    <property type="nucleotide sequence ID" value="NZ_CP063849.1"/>
</dbReference>
<evidence type="ECO:0000313" key="1">
    <source>
        <dbReference type="EMBL" id="QOY90654.1"/>
    </source>
</evidence>
<keyword evidence="2" id="KW-1185">Reference proteome</keyword>
<dbReference type="EMBL" id="CP063849">
    <property type="protein sequence ID" value="QOY90654.1"/>
    <property type="molecule type" value="Genomic_DNA"/>
</dbReference>
<accession>A0A7S7SMP6</accession>
<name>A0A7S7SMP6_PALFE</name>
<gene>
    <name evidence="1" type="ORF">IRI77_12105</name>
</gene>